<dbReference type="InterPro" id="IPR006059">
    <property type="entry name" value="SBP"/>
</dbReference>
<dbReference type="InterPro" id="IPR050490">
    <property type="entry name" value="Bact_solute-bd_prot1"/>
</dbReference>
<dbReference type="CDD" id="cd13585">
    <property type="entry name" value="PBP2_TMBP_like"/>
    <property type="match status" value="1"/>
</dbReference>
<comment type="caution">
    <text evidence="6">The sequence shown here is derived from an EMBL/GenBank/DDBJ whole genome shotgun (WGS) entry which is preliminary data.</text>
</comment>
<reference evidence="6 7" key="1">
    <citation type="submission" date="2020-12" db="EMBL/GenBank/DDBJ databases">
        <title>Brachybacterium sp. MASK1Z-5, whole genome shotgun sequence.</title>
        <authorList>
            <person name="Tuo L."/>
        </authorList>
    </citation>
    <scope>NUCLEOTIDE SEQUENCE [LARGE SCALE GENOMIC DNA]</scope>
    <source>
        <strain evidence="6 7">MASK1Z-5</strain>
    </source>
</reference>
<name>A0ABS1BAT2_9MICO</name>
<protein>
    <submittedName>
        <fullName evidence="6">Sugar ABC transporter substrate-binding protein</fullName>
    </submittedName>
</protein>
<keyword evidence="3" id="KW-0813">Transport</keyword>
<dbReference type="Proteomes" id="UP000612352">
    <property type="component" value="Unassembled WGS sequence"/>
</dbReference>
<organism evidence="6 7">
    <name type="scientific">Brachybacterium halotolerans</name>
    <dbReference type="NCBI Taxonomy" id="2795215"/>
    <lineage>
        <taxon>Bacteria</taxon>
        <taxon>Bacillati</taxon>
        <taxon>Actinomycetota</taxon>
        <taxon>Actinomycetes</taxon>
        <taxon>Micrococcales</taxon>
        <taxon>Dermabacteraceae</taxon>
        <taxon>Brachybacterium</taxon>
    </lineage>
</organism>
<evidence type="ECO:0000313" key="6">
    <source>
        <dbReference type="EMBL" id="MBK0331775.1"/>
    </source>
</evidence>
<evidence type="ECO:0000313" key="7">
    <source>
        <dbReference type="Proteomes" id="UP000612352"/>
    </source>
</evidence>
<gene>
    <name evidence="6" type="ORF">I8D64_10195</name>
</gene>
<dbReference type="PANTHER" id="PTHR43649">
    <property type="entry name" value="ARABINOSE-BINDING PROTEIN-RELATED"/>
    <property type="match status" value="1"/>
</dbReference>
<dbReference type="Pfam" id="PF01547">
    <property type="entry name" value="SBP_bac_1"/>
    <property type="match status" value="1"/>
</dbReference>
<feature type="signal peptide" evidence="5">
    <location>
        <begin position="1"/>
        <end position="21"/>
    </location>
</feature>
<evidence type="ECO:0000256" key="4">
    <source>
        <dbReference type="ARBA" id="ARBA00022729"/>
    </source>
</evidence>
<evidence type="ECO:0000256" key="2">
    <source>
        <dbReference type="ARBA" id="ARBA00008520"/>
    </source>
</evidence>
<proteinExistence type="inferred from homology"/>
<comment type="similarity">
    <text evidence="2">Belongs to the bacterial solute-binding protein 1 family.</text>
</comment>
<sequence length="430" mass="46053">MTSRRTLLGAAGVAAAGGALALSGCSSGGGGASPELGAMAAKNAKDSISFQIWDAAQAPAMRQIIDAFHEDYPGIEVTMSIAAYASYFERLRIQATGDDLPDVFWINGPNFELYASHGLLQDLSDLEGFDPKNYPENLIALYTYDAKPCAIPKDFDTIGLWYNRELLHRAGVDAPDGSWSWQQYRDASEQVTRKLRSDRIWGNPGGIETQAYIYPLALQAGGFIVSEDKRTSGYDDPGTLEAFDFLRGMIDDGIAPDVRYTTENPPQDLFSDGRAALMTSGNWQAAVLQDSVVKEQIDAAPLIHGKQEGNVIHGIGYAMSAHGTHKPAASAFLSFLGSEKAARIQGAAGAANPAFIGTNDSFFDALPGFDLELFVDAAETALPYPVSQNTSAWNQLEELLLPKIVGGPGDVAETAKDLADRMDGVLADES</sequence>
<dbReference type="PROSITE" id="PS51257">
    <property type="entry name" value="PROKAR_LIPOPROTEIN"/>
    <property type="match status" value="1"/>
</dbReference>
<dbReference type="RefSeq" id="WP_200502436.1">
    <property type="nucleotide sequence ID" value="NZ_JAEDAJ010000005.1"/>
</dbReference>
<keyword evidence="7" id="KW-1185">Reference proteome</keyword>
<keyword evidence="4 5" id="KW-0732">Signal</keyword>
<dbReference type="InterPro" id="IPR006311">
    <property type="entry name" value="TAT_signal"/>
</dbReference>
<dbReference type="PROSITE" id="PS51318">
    <property type="entry name" value="TAT"/>
    <property type="match status" value="1"/>
</dbReference>
<evidence type="ECO:0000256" key="3">
    <source>
        <dbReference type="ARBA" id="ARBA00022448"/>
    </source>
</evidence>
<accession>A0ABS1BAT2</accession>
<dbReference type="Gene3D" id="3.40.190.10">
    <property type="entry name" value="Periplasmic binding protein-like II"/>
    <property type="match status" value="1"/>
</dbReference>
<evidence type="ECO:0000256" key="5">
    <source>
        <dbReference type="SAM" id="SignalP"/>
    </source>
</evidence>
<dbReference type="SUPFAM" id="SSF53850">
    <property type="entry name" value="Periplasmic binding protein-like II"/>
    <property type="match status" value="1"/>
</dbReference>
<evidence type="ECO:0000256" key="1">
    <source>
        <dbReference type="ARBA" id="ARBA00004196"/>
    </source>
</evidence>
<dbReference type="EMBL" id="JAEDAJ010000005">
    <property type="protein sequence ID" value="MBK0331775.1"/>
    <property type="molecule type" value="Genomic_DNA"/>
</dbReference>
<dbReference type="PANTHER" id="PTHR43649:SF31">
    <property type="entry name" value="SN-GLYCEROL-3-PHOSPHATE-BINDING PERIPLASMIC PROTEIN UGPB"/>
    <property type="match status" value="1"/>
</dbReference>
<comment type="subcellular location">
    <subcellularLocation>
        <location evidence="1">Cell envelope</location>
    </subcellularLocation>
</comment>
<feature type="chain" id="PRO_5045952886" evidence="5">
    <location>
        <begin position="22"/>
        <end position="430"/>
    </location>
</feature>